<dbReference type="RefSeq" id="XP_016606895.1">
    <property type="nucleotide sequence ID" value="XM_016754037.1"/>
</dbReference>
<dbReference type="SMART" id="SM00132">
    <property type="entry name" value="LIM"/>
    <property type="match status" value="1"/>
</dbReference>
<feature type="compositionally biased region" description="Basic and acidic residues" evidence="5">
    <location>
        <begin position="128"/>
        <end position="154"/>
    </location>
</feature>
<reference evidence="7 8" key="1">
    <citation type="submission" date="2009-08" db="EMBL/GenBank/DDBJ databases">
        <title>The Genome Sequence of Spizellomyces punctatus strain DAOM BR117.</title>
        <authorList>
            <consortium name="The Broad Institute Genome Sequencing Platform"/>
            <person name="Russ C."/>
            <person name="Cuomo C."/>
            <person name="Shea T."/>
            <person name="Young S.K."/>
            <person name="Zeng Q."/>
            <person name="Koehrsen M."/>
            <person name="Haas B."/>
            <person name="Borodovsky M."/>
            <person name="Guigo R."/>
            <person name="Alvarado L."/>
            <person name="Berlin A."/>
            <person name="Bochicchio J."/>
            <person name="Borenstein D."/>
            <person name="Chapman S."/>
            <person name="Chen Z."/>
            <person name="Engels R."/>
            <person name="Freedman E."/>
            <person name="Gellesch M."/>
            <person name="Goldberg J."/>
            <person name="Griggs A."/>
            <person name="Gujja S."/>
            <person name="Heiman D."/>
            <person name="Hepburn T."/>
            <person name="Howarth C."/>
            <person name="Jen D."/>
            <person name="Larson L."/>
            <person name="Lewis B."/>
            <person name="Mehta T."/>
            <person name="Park D."/>
            <person name="Pearson M."/>
            <person name="Roberts A."/>
            <person name="Saif S."/>
            <person name="Shenoy N."/>
            <person name="Sisk P."/>
            <person name="Stolte C."/>
            <person name="Sykes S."/>
            <person name="Thomson T."/>
            <person name="Walk T."/>
            <person name="White J."/>
            <person name="Yandava C."/>
            <person name="Burger G."/>
            <person name="Gray M.W."/>
            <person name="Holland P.W.H."/>
            <person name="King N."/>
            <person name="Lang F.B.F."/>
            <person name="Roger A.J."/>
            <person name="Ruiz-Trillo I."/>
            <person name="Lander E."/>
            <person name="Nusbaum C."/>
        </authorList>
    </citation>
    <scope>NUCLEOTIDE SEQUENCE [LARGE SCALE GENOMIC DNA]</scope>
    <source>
        <strain evidence="7 8">DAOM BR117</strain>
    </source>
</reference>
<dbReference type="VEuPathDB" id="FungiDB:SPPG_05826"/>
<feature type="compositionally biased region" description="Low complexity" evidence="5">
    <location>
        <begin position="179"/>
        <end position="189"/>
    </location>
</feature>
<dbReference type="InParanoid" id="A0A0L0HB96"/>
<keyword evidence="1 4" id="KW-0479">Metal-binding</keyword>
<sequence length="308" mass="33613">MASTVQSRLQFFSSLSGSQSSLNNRTPPYNSRSSLHASQRSLSRSLDTLPAQAVEQDDSGKFMPVRDRIARYGVTPNKQQGPLADIKGRFKGASMEELPGPAESAGKTRLTASRAHPYPTSGNASSRHASEVDLRKDDVVEKQEKQSEVQREQEQTNDESVPVNLANRLAAYQAAATSPAAANPVANNPVKPEVQSKQQQAPSFNTSASKSSPPQQAKFGVNNKCAACSKTVYLMEQTIIDNAVFHKTCLKCAHCKSTLKMGNLASMNGQYYCKPHFKQLFKLKGNYAEGFGLEDHKKQWLTAEGKSS</sequence>
<dbReference type="Pfam" id="PF00412">
    <property type="entry name" value="LIM"/>
    <property type="match status" value="1"/>
</dbReference>
<evidence type="ECO:0000313" key="8">
    <source>
        <dbReference type="Proteomes" id="UP000053201"/>
    </source>
</evidence>
<dbReference type="PANTHER" id="PTHR24206">
    <property type="entry name" value="OS06G0237300 PROTEIN"/>
    <property type="match status" value="1"/>
</dbReference>
<dbReference type="eggNOG" id="KOG1700">
    <property type="taxonomic scope" value="Eukaryota"/>
</dbReference>
<keyword evidence="3 4" id="KW-0440">LIM domain</keyword>
<evidence type="ECO:0000313" key="7">
    <source>
        <dbReference type="EMBL" id="KNC98855.1"/>
    </source>
</evidence>
<evidence type="ECO:0000256" key="1">
    <source>
        <dbReference type="ARBA" id="ARBA00022723"/>
    </source>
</evidence>
<keyword evidence="8" id="KW-1185">Reference proteome</keyword>
<dbReference type="Proteomes" id="UP000053201">
    <property type="component" value="Unassembled WGS sequence"/>
</dbReference>
<dbReference type="GO" id="GO:0046872">
    <property type="term" value="F:metal ion binding"/>
    <property type="evidence" value="ECO:0007669"/>
    <property type="project" value="UniProtKB-KW"/>
</dbReference>
<dbReference type="InterPro" id="IPR001781">
    <property type="entry name" value="Znf_LIM"/>
</dbReference>
<gene>
    <name evidence="7" type="ORF">SPPG_05826</name>
</gene>
<dbReference type="EMBL" id="KQ257459">
    <property type="protein sequence ID" value="KNC98855.1"/>
    <property type="molecule type" value="Genomic_DNA"/>
</dbReference>
<feature type="compositionally biased region" description="Low complexity" evidence="5">
    <location>
        <begin position="15"/>
        <end position="25"/>
    </location>
</feature>
<keyword evidence="2 4" id="KW-0862">Zinc</keyword>
<dbReference type="GeneID" id="27689177"/>
<dbReference type="OrthoDB" id="8062037at2759"/>
<evidence type="ECO:0000256" key="4">
    <source>
        <dbReference type="PROSITE-ProRule" id="PRU00125"/>
    </source>
</evidence>
<name>A0A0L0HB96_SPIPD</name>
<dbReference type="FunFam" id="2.10.110.10:FF:000002">
    <property type="entry name" value="LIM domain and actin-binding 1"/>
    <property type="match status" value="1"/>
</dbReference>
<evidence type="ECO:0000256" key="2">
    <source>
        <dbReference type="ARBA" id="ARBA00022833"/>
    </source>
</evidence>
<dbReference type="PROSITE" id="PS00478">
    <property type="entry name" value="LIM_DOMAIN_1"/>
    <property type="match status" value="1"/>
</dbReference>
<dbReference type="PROSITE" id="PS50023">
    <property type="entry name" value="LIM_DOMAIN_2"/>
    <property type="match status" value="1"/>
</dbReference>
<proteinExistence type="predicted"/>
<evidence type="ECO:0000256" key="3">
    <source>
        <dbReference type="ARBA" id="ARBA00023038"/>
    </source>
</evidence>
<feature type="region of interest" description="Disordered" evidence="5">
    <location>
        <begin position="15"/>
        <end position="62"/>
    </location>
</feature>
<evidence type="ECO:0000256" key="5">
    <source>
        <dbReference type="SAM" id="MobiDB-lite"/>
    </source>
</evidence>
<accession>A0A0L0HB96</accession>
<dbReference type="AlphaFoldDB" id="A0A0L0HB96"/>
<evidence type="ECO:0000259" key="6">
    <source>
        <dbReference type="PROSITE" id="PS50023"/>
    </source>
</evidence>
<protein>
    <recommendedName>
        <fullName evidence="6">LIM zinc-binding domain-containing protein</fullName>
    </recommendedName>
</protein>
<feature type="region of interest" description="Disordered" evidence="5">
    <location>
        <begin position="94"/>
        <end position="162"/>
    </location>
</feature>
<feature type="compositionally biased region" description="Polar residues" evidence="5">
    <location>
        <begin position="26"/>
        <end position="46"/>
    </location>
</feature>
<feature type="region of interest" description="Disordered" evidence="5">
    <location>
        <begin position="179"/>
        <end position="216"/>
    </location>
</feature>
<feature type="compositionally biased region" description="Polar residues" evidence="5">
    <location>
        <begin position="195"/>
        <end position="215"/>
    </location>
</feature>
<organism evidence="7 8">
    <name type="scientific">Spizellomyces punctatus (strain DAOM BR117)</name>
    <dbReference type="NCBI Taxonomy" id="645134"/>
    <lineage>
        <taxon>Eukaryota</taxon>
        <taxon>Fungi</taxon>
        <taxon>Fungi incertae sedis</taxon>
        <taxon>Chytridiomycota</taxon>
        <taxon>Chytridiomycota incertae sedis</taxon>
        <taxon>Chytridiomycetes</taxon>
        <taxon>Spizellomycetales</taxon>
        <taxon>Spizellomycetaceae</taxon>
        <taxon>Spizellomyces</taxon>
    </lineage>
</organism>
<dbReference type="Gene3D" id="2.10.110.10">
    <property type="entry name" value="Cysteine Rich Protein"/>
    <property type="match status" value="1"/>
</dbReference>
<dbReference type="STRING" id="645134.A0A0L0HB96"/>
<dbReference type="SUPFAM" id="SSF57716">
    <property type="entry name" value="Glucocorticoid receptor-like (DNA-binding domain)"/>
    <property type="match status" value="2"/>
</dbReference>
<feature type="domain" description="LIM zinc-binding" evidence="6">
    <location>
        <begin position="223"/>
        <end position="283"/>
    </location>
</feature>